<dbReference type="Proteomes" id="UP000009168">
    <property type="component" value="Unassembled WGS sequence"/>
</dbReference>
<feature type="compositionally biased region" description="Low complexity" evidence="2">
    <location>
        <begin position="610"/>
        <end position="631"/>
    </location>
</feature>
<dbReference type="EMBL" id="GG662720">
    <property type="protein sequence ID" value="EAR86247.2"/>
    <property type="molecule type" value="Genomic_DNA"/>
</dbReference>
<protein>
    <submittedName>
        <fullName evidence="4">Transmembrane protein, putative</fullName>
    </submittedName>
</protein>
<evidence type="ECO:0000256" key="1">
    <source>
        <dbReference type="SAM" id="Coils"/>
    </source>
</evidence>
<keyword evidence="3" id="KW-1133">Transmembrane helix</keyword>
<sequence length="716" mass="83817">MGFNLEKIFKQIDVYGQEIKLNFYQRNKYNTVFGGVISLTIFCLFCVGCWFFGKELIYKQSPSVISSERPVDCPKRIDIRPDNLILMMGVSNFQGQYFTDPSLFQVRAIQQTQIAQYDQTTGNRTIQLINTPKKIRICNQNDVGILNLKKYFSTINIGAQYCFDTKDDEVYIEGDFNQEKYSQLFVFFEKCKNSTSSQIICKSKEEIDKNLANNRISLFASDHVINPLDFLNPISDRGINLVSVTSSQFPQQATFYFTNYYIQTDAGVFYEDIQTQNSFIFTSQVVSPFFGDPDVIIAMNFRMQKQKESYMQRKYLKIADVIAQIGGLLKILLIVGFIISNPITKIYYLKAIIDEVYQFQIIDDKTIMSQRHSNLSINSKKKQDTNLNPKNKLEKEQLNQQLELFSNQNDNNSQSKKKKEDEIQLKKIQQETQITQQNLNSITPNSPNKILKSFVQQNQFQNQQQTQISNNKNFIDQILSSAKNYFQSTHSKIKYKFNHYFAHAFMPNANFIYKRRQLLDQGINKINQNFDILYIFNKLHEIDKLKQILLNKNQLKLFDYMPKPLISDGQLQIENKQIQDNYQSNCLNKNESPQMLIKEKENYKTESKNNKQNIQNDNRNNQKVNNQNNENEFSEKSQESSQSRQFNQQNQSCETLIAQEAYSGLINILNQNKLSKIDENLIKIIDPNIFQEFYEKNAQQTQLQSFLLEQKQKFLI</sequence>
<evidence type="ECO:0000313" key="4">
    <source>
        <dbReference type="EMBL" id="EAR86247.2"/>
    </source>
</evidence>
<keyword evidence="3" id="KW-0472">Membrane</keyword>
<dbReference type="GO" id="GO:0007131">
    <property type="term" value="P:reciprocal meiotic recombination"/>
    <property type="evidence" value="ECO:0007669"/>
    <property type="project" value="TreeGrafter"/>
</dbReference>
<keyword evidence="3 4" id="KW-0812">Transmembrane</keyword>
<accession>Q22M02</accession>
<dbReference type="GeneID" id="7841431"/>
<dbReference type="AlphaFoldDB" id="Q22M02"/>
<name>Q22M02_TETTS</name>
<dbReference type="PANTHER" id="PTHR31398">
    <property type="entry name" value="MEIOTIC NUCLEAR DIVISION PROTEIN 1 HOMOLOG"/>
    <property type="match status" value="1"/>
</dbReference>
<dbReference type="GO" id="GO:0005634">
    <property type="term" value="C:nucleus"/>
    <property type="evidence" value="ECO:0007669"/>
    <property type="project" value="TreeGrafter"/>
</dbReference>
<dbReference type="KEGG" id="tet:TTHERM_00039170"/>
<gene>
    <name evidence="4" type="ORF">TTHERM_00039170</name>
</gene>
<dbReference type="PANTHER" id="PTHR31398:SF0">
    <property type="entry name" value="MEIOTIC NUCLEAR DIVISION PROTEIN 1 HOMOLOG"/>
    <property type="match status" value="1"/>
</dbReference>
<evidence type="ECO:0000313" key="5">
    <source>
        <dbReference type="Proteomes" id="UP000009168"/>
    </source>
</evidence>
<reference evidence="5" key="1">
    <citation type="journal article" date="2006" name="PLoS Biol.">
        <title>Macronuclear genome sequence of the ciliate Tetrahymena thermophila, a model eukaryote.</title>
        <authorList>
            <person name="Eisen J.A."/>
            <person name="Coyne R.S."/>
            <person name="Wu M."/>
            <person name="Wu D."/>
            <person name="Thiagarajan M."/>
            <person name="Wortman J.R."/>
            <person name="Badger J.H."/>
            <person name="Ren Q."/>
            <person name="Amedeo P."/>
            <person name="Jones K.M."/>
            <person name="Tallon L.J."/>
            <person name="Delcher A.L."/>
            <person name="Salzberg S.L."/>
            <person name="Silva J.C."/>
            <person name="Haas B.J."/>
            <person name="Majoros W.H."/>
            <person name="Farzad M."/>
            <person name="Carlton J.M."/>
            <person name="Smith R.K. Jr."/>
            <person name="Garg J."/>
            <person name="Pearlman R.E."/>
            <person name="Karrer K.M."/>
            <person name="Sun L."/>
            <person name="Manning G."/>
            <person name="Elde N.C."/>
            <person name="Turkewitz A.P."/>
            <person name="Asai D.J."/>
            <person name="Wilkes D.E."/>
            <person name="Wang Y."/>
            <person name="Cai H."/>
            <person name="Collins K."/>
            <person name="Stewart B.A."/>
            <person name="Lee S.R."/>
            <person name="Wilamowska K."/>
            <person name="Weinberg Z."/>
            <person name="Ruzzo W.L."/>
            <person name="Wloga D."/>
            <person name="Gaertig J."/>
            <person name="Frankel J."/>
            <person name="Tsao C.-C."/>
            <person name="Gorovsky M.A."/>
            <person name="Keeling P.J."/>
            <person name="Waller R.F."/>
            <person name="Patron N.J."/>
            <person name="Cherry J.M."/>
            <person name="Stover N.A."/>
            <person name="Krieger C.J."/>
            <person name="del Toro C."/>
            <person name="Ryder H.F."/>
            <person name="Williamson S.C."/>
            <person name="Barbeau R.A."/>
            <person name="Hamilton E.P."/>
            <person name="Orias E."/>
        </authorList>
    </citation>
    <scope>NUCLEOTIDE SEQUENCE [LARGE SCALE GENOMIC DNA]</scope>
    <source>
        <strain evidence="5">SB210</strain>
    </source>
</reference>
<feature type="region of interest" description="Disordered" evidence="2">
    <location>
        <begin position="603"/>
        <end position="648"/>
    </location>
</feature>
<organism evidence="4 5">
    <name type="scientific">Tetrahymena thermophila (strain SB210)</name>
    <dbReference type="NCBI Taxonomy" id="312017"/>
    <lineage>
        <taxon>Eukaryota</taxon>
        <taxon>Sar</taxon>
        <taxon>Alveolata</taxon>
        <taxon>Ciliophora</taxon>
        <taxon>Intramacronucleata</taxon>
        <taxon>Oligohymenophorea</taxon>
        <taxon>Hymenostomatida</taxon>
        <taxon>Tetrahymenina</taxon>
        <taxon>Tetrahymenidae</taxon>
        <taxon>Tetrahymena</taxon>
    </lineage>
</organism>
<evidence type="ECO:0000256" key="2">
    <source>
        <dbReference type="SAM" id="MobiDB-lite"/>
    </source>
</evidence>
<evidence type="ECO:0000256" key="3">
    <source>
        <dbReference type="SAM" id="Phobius"/>
    </source>
</evidence>
<feature type="transmembrane region" description="Helical" evidence="3">
    <location>
        <begin position="315"/>
        <end position="339"/>
    </location>
</feature>
<feature type="coiled-coil region" evidence="1">
    <location>
        <begin position="395"/>
        <end position="431"/>
    </location>
</feature>
<dbReference type="eggNOG" id="ENOG502SQA0">
    <property type="taxonomic scope" value="Eukaryota"/>
</dbReference>
<dbReference type="InParanoid" id="Q22M02"/>
<keyword evidence="5" id="KW-1185">Reference proteome</keyword>
<proteinExistence type="predicted"/>
<feature type="transmembrane region" description="Helical" evidence="3">
    <location>
        <begin position="32"/>
        <end position="53"/>
    </location>
</feature>
<dbReference type="HOGENOM" id="CLU_009697_0_1_1"/>
<dbReference type="RefSeq" id="XP_977218.2">
    <property type="nucleotide sequence ID" value="XM_972125.2"/>
</dbReference>
<keyword evidence="1" id="KW-0175">Coiled coil</keyword>
<feature type="compositionally biased region" description="Low complexity" evidence="2">
    <location>
        <begin position="639"/>
        <end position="648"/>
    </location>
</feature>